<dbReference type="InterPro" id="IPR000700">
    <property type="entry name" value="PAS-assoc_C"/>
</dbReference>
<feature type="domain" description="EAL" evidence="3">
    <location>
        <begin position="310"/>
        <end position="561"/>
    </location>
</feature>
<dbReference type="Pfam" id="PF00563">
    <property type="entry name" value="EAL"/>
    <property type="match status" value="1"/>
</dbReference>
<dbReference type="SMART" id="SM00091">
    <property type="entry name" value="PAS"/>
    <property type="match status" value="1"/>
</dbReference>
<feature type="domain" description="PAS" evidence="1">
    <location>
        <begin position="11"/>
        <end position="56"/>
    </location>
</feature>
<organism evidence="5 6">
    <name type="scientific">Calidifontibacillus erzurumensis</name>
    <dbReference type="NCBI Taxonomy" id="2741433"/>
    <lineage>
        <taxon>Bacteria</taxon>
        <taxon>Bacillati</taxon>
        <taxon>Bacillota</taxon>
        <taxon>Bacilli</taxon>
        <taxon>Bacillales</taxon>
        <taxon>Bacillaceae</taxon>
        <taxon>Calidifontibacillus/Schinkia group</taxon>
        <taxon>Calidifontibacillus</taxon>
    </lineage>
</organism>
<keyword evidence="6" id="KW-1185">Reference proteome</keyword>
<dbReference type="PROSITE" id="PS50113">
    <property type="entry name" value="PAC"/>
    <property type="match status" value="1"/>
</dbReference>
<dbReference type="PANTHER" id="PTHR44757:SF2">
    <property type="entry name" value="BIOFILM ARCHITECTURE MAINTENANCE PROTEIN MBAA"/>
    <property type="match status" value="1"/>
</dbReference>
<dbReference type="PANTHER" id="PTHR44757">
    <property type="entry name" value="DIGUANYLATE CYCLASE DGCP"/>
    <property type="match status" value="1"/>
</dbReference>
<accession>A0A8J8GHW9</accession>
<dbReference type="PROSITE" id="PS50883">
    <property type="entry name" value="EAL"/>
    <property type="match status" value="1"/>
</dbReference>
<dbReference type="Proteomes" id="UP000625804">
    <property type="component" value="Unassembled WGS sequence"/>
</dbReference>
<dbReference type="AlphaFoldDB" id="A0A8J8GHW9"/>
<dbReference type="SMART" id="SM00086">
    <property type="entry name" value="PAC"/>
    <property type="match status" value="1"/>
</dbReference>
<dbReference type="InterPro" id="IPR000160">
    <property type="entry name" value="GGDEF_dom"/>
</dbReference>
<gene>
    <name evidence="5" type="ORF">HR057_13130</name>
</gene>
<dbReference type="InterPro" id="IPR001610">
    <property type="entry name" value="PAC"/>
</dbReference>
<dbReference type="NCBIfam" id="TIGR00254">
    <property type="entry name" value="GGDEF"/>
    <property type="match status" value="1"/>
</dbReference>
<evidence type="ECO:0000259" key="1">
    <source>
        <dbReference type="PROSITE" id="PS50112"/>
    </source>
</evidence>
<dbReference type="Gene3D" id="3.30.70.270">
    <property type="match status" value="1"/>
</dbReference>
<dbReference type="CDD" id="cd00130">
    <property type="entry name" value="PAS"/>
    <property type="match status" value="1"/>
</dbReference>
<evidence type="ECO:0000259" key="3">
    <source>
        <dbReference type="PROSITE" id="PS50883"/>
    </source>
</evidence>
<dbReference type="Gene3D" id="3.30.450.20">
    <property type="entry name" value="PAS domain"/>
    <property type="match status" value="1"/>
</dbReference>
<dbReference type="SUPFAM" id="SSF55785">
    <property type="entry name" value="PYP-like sensor domain (PAS domain)"/>
    <property type="match status" value="1"/>
</dbReference>
<dbReference type="PROSITE" id="PS50887">
    <property type="entry name" value="GGDEF"/>
    <property type="match status" value="1"/>
</dbReference>
<feature type="domain" description="PAC" evidence="2">
    <location>
        <begin position="84"/>
        <end position="136"/>
    </location>
</feature>
<dbReference type="EMBL" id="JABTTE010000020">
    <property type="protein sequence ID" value="NSL52698.1"/>
    <property type="molecule type" value="Genomic_DNA"/>
</dbReference>
<dbReference type="InterPro" id="IPR035965">
    <property type="entry name" value="PAS-like_dom_sf"/>
</dbReference>
<dbReference type="FunFam" id="3.30.70.270:FF:000001">
    <property type="entry name" value="Diguanylate cyclase domain protein"/>
    <property type="match status" value="1"/>
</dbReference>
<dbReference type="Gene3D" id="3.20.20.450">
    <property type="entry name" value="EAL domain"/>
    <property type="match status" value="1"/>
</dbReference>
<evidence type="ECO:0000259" key="4">
    <source>
        <dbReference type="PROSITE" id="PS50887"/>
    </source>
</evidence>
<dbReference type="NCBIfam" id="TIGR00229">
    <property type="entry name" value="sensory_box"/>
    <property type="match status" value="1"/>
</dbReference>
<dbReference type="PROSITE" id="PS50112">
    <property type="entry name" value="PAS"/>
    <property type="match status" value="1"/>
</dbReference>
<evidence type="ECO:0000313" key="6">
    <source>
        <dbReference type="Proteomes" id="UP000625804"/>
    </source>
</evidence>
<dbReference type="RefSeq" id="WP_173731904.1">
    <property type="nucleotide sequence ID" value="NZ_JABTTE010000020.1"/>
</dbReference>
<dbReference type="InterPro" id="IPR043128">
    <property type="entry name" value="Rev_trsase/Diguanyl_cyclase"/>
</dbReference>
<dbReference type="SUPFAM" id="SSF141868">
    <property type="entry name" value="EAL domain-like"/>
    <property type="match status" value="1"/>
</dbReference>
<dbReference type="SMART" id="SM00052">
    <property type="entry name" value="EAL"/>
    <property type="match status" value="1"/>
</dbReference>
<dbReference type="SMART" id="SM00267">
    <property type="entry name" value="GGDEF"/>
    <property type="match status" value="1"/>
</dbReference>
<dbReference type="CDD" id="cd01948">
    <property type="entry name" value="EAL"/>
    <property type="match status" value="1"/>
</dbReference>
<dbReference type="InterPro" id="IPR001633">
    <property type="entry name" value="EAL_dom"/>
</dbReference>
<evidence type="ECO:0000313" key="5">
    <source>
        <dbReference type="EMBL" id="NSL52698.1"/>
    </source>
</evidence>
<protein>
    <submittedName>
        <fullName evidence="5">EAL domain-containing protein</fullName>
    </submittedName>
</protein>
<name>A0A8J8GHW9_9BACI</name>
<dbReference type="InterPro" id="IPR029787">
    <property type="entry name" value="Nucleotide_cyclase"/>
</dbReference>
<comment type="caution">
    <text evidence="5">The sequence shown here is derived from an EMBL/GenBank/DDBJ whole genome shotgun (WGS) entry which is preliminary data.</text>
</comment>
<reference evidence="5" key="1">
    <citation type="submission" date="2020-06" db="EMBL/GenBank/DDBJ databases">
        <title>A novel thermopfilic bacterium from Erzurum, Turkey.</title>
        <authorList>
            <person name="Adiguzel A."/>
            <person name="Ay H."/>
            <person name="Baltaci M.O."/>
        </authorList>
    </citation>
    <scope>NUCLEOTIDE SEQUENCE</scope>
    <source>
        <strain evidence="5">P2</strain>
    </source>
</reference>
<dbReference type="Pfam" id="PF13426">
    <property type="entry name" value="PAS_9"/>
    <property type="match status" value="1"/>
</dbReference>
<dbReference type="CDD" id="cd01949">
    <property type="entry name" value="GGDEF"/>
    <property type="match status" value="1"/>
</dbReference>
<dbReference type="SUPFAM" id="SSF55073">
    <property type="entry name" value="Nucleotide cyclase"/>
    <property type="match status" value="1"/>
</dbReference>
<feature type="domain" description="GGDEF" evidence="4">
    <location>
        <begin position="168"/>
        <end position="301"/>
    </location>
</feature>
<dbReference type="InterPro" id="IPR035919">
    <property type="entry name" value="EAL_sf"/>
</dbReference>
<dbReference type="Pfam" id="PF00990">
    <property type="entry name" value="GGDEF"/>
    <property type="match status" value="1"/>
</dbReference>
<sequence>MNNGNHSFKMKNELLAEVYNHMVYGMCVTNSKNRILYVNQAYTKLTGYSEEEVKGKDPKILSSGLHDKAFYREMWRSIRQKGMWKGEIWNKRKSGELFLEEISIYVIKDQDGRIKNYVSVFLDITERKKLEEQLKFLAYYDNLTKLPNRTYFYQILNETMKKTTDTKSMCAVIFLDLDRFKDINDTLGHGMGDQLLKMAAKRLTKVIGSHGTVARYGGDEFAIILHDVPSKFTCMHVANKIIKSFSNPFALHEFEFFVTPSIGISLFPHDGNDAESLVKNADSAMYHAKQEGMNNYKFYKKKFMKKSVDRLILANDLRRAIQKNEFHLCYQPQFSCKTGELIGMEALIRWHHPKNGIISPNLFIPIAEETRMIIHIDQWVLKQVCKQIKDWIDIGFHPPKISVNLAMPLFQHKNLTSIIESILSETGIDPSYLVIELTERIVMDNPDVALENIKRLKAIGLKISMDDFGVHYSSLNYLKLLSPDYLKIDRTFIKNVLMDQDDQAIVKAVIQLAHHMGLTVIAEGVETEEQYQFLKDYECDGVQGFYFDHPLPSKEAVKYIL</sequence>
<proteinExistence type="predicted"/>
<dbReference type="InterPro" id="IPR052155">
    <property type="entry name" value="Biofilm_reg_signaling"/>
</dbReference>
<evidence type="ECO:0000259" key="2">
    <source>
        <dbReference type="PROSITE" id="PS50113"/>
    </source>
</evidence>
<dbReference type="InterPro" id="IPR000014">
    <property type="entry name" value="PAS"/>
</dbReference>